<dbReference type="SMART" id="SM00355">
    <property type="entry name" value="ZnF_C2H2"/>
    <property type="match status" value="5"/>
</dbReference>
<organism evidence="11 12">
    <name type="scientific">Plectosphaerella cucumerina</name>
    <dbReference type="NCBI Taxonomy" id="40658"/>
    <lineage>
        <taxon>Eukaryota</taxon>
        <taxon>Fungi</taxon>
        <taxon>Dikarya</taxon>
        <taxon>Ascomycota</taxon>
        <taxon>Pezizomycotina</taxon>
        <taxon>Sordariomycetes</taxon>
        <taxon>Hypocreomycetidae</taxon>
        <taxon>Glomerellales</taxon>
        <taxon>Plectosphaerellaceae</taxon>
        <taxon>Plectosphaerella</taxon>
    </lineage>
</organism>
<evidence type="ECO:0000256" key="2">
    <source>
        <dbReference type="ARBA" id="ARBA00022723"/>
    </source>
</evidence>
<comment type="subcellular location">
    <subcellularLocation>
        <location evidence="1">Nucleus</location>
    </subcellularLocation>
</comment>
<dbReference type="InterPro" id="IPR051061">
    <property type="entry name" value="Zinc_finger_trans_reg"/>
</dbReference>
<dbReference type="PANTHER" id="PTHR46179:SF13">
    <property type="entry name" value="C2H2-TYPE DOMAIN-CONTAINING PROTEIN"/>
    <property type="match status" value="1"/>
</dbReference>
<evidence type="ECO:0000313" key="12">
    <source>
        <dbReference type="Proteomes" id="UP000813385"/>
    </source>
</evidence>
<evidence type="ECO:0000256" key="4">
    <source>
        <dbReference type="ARBA" id="ARBA00022833"/>
    </source>
</evidence>
<feature type="compositionally biased region" description="Basic residues" evidence="9">
    <location>
        <begin position="209"/>
        <end position="220"/>
    </location>
</feature>
<dbReference type="InterPro" id="IPR036236">
    <property type="entry name" value="Znf_C2H2_sf"/>
</dbReference>
<dbReference type="AlphaFoldDB" id="A0A8K0X7H7"/>
<feature type="domain" description="C2H2-type" evidence="10">
    <location>
        <begin position="368"/>
        <end position="400"/>
    </location>
</feature>
<feature type="region of interest" description="Disordered" evidence="9">
    <location>
        <begin position="281"/>
        <end position="306"/>
    </location>
</feature>
<dbReference type="GO" id="GO:0006357">
    <property type="term" value="P:regulation of transcription by RNA polymerase II"/>
    <property type="evidence" value="ECO:0007669"/>
    <property type="project" value="TreeGrafter"/>
</dbReference>
<keyword evidence="6" id="KW-0804">Transcription</keyword>
<keyword evidence="7" id="KW-0539">Nucleus</keyword>
<dbReference type="GO" id="GO:0005634">
    <property type="term" value="C:nucleus"/>
    <property type="evidence" value="ECO:0007669"/>
    <property type="project" value="UniProtKB-SubCell"/>
</dbReference>
<dbReference type="OrthoDB" id="8117402at2759"/>
<feature type="domain" description="C2H2-type" evidence="10">
    <location>
        <begin position="40"/>
        <end position="68"/>
    </location>
</feature>
<gene>
    <name evidence="11" type="ORF">B0T11DRAFT_326781</name>
</gene>
<keyword evidence="2" id="KW-0479">Metal-binding</keyword>
<sequence>MANISKLSSFACGSCGKSFKKYPQLQKHRIQERDAGNGHMHCETCGIDFPFATQLIAHFREHHPAQEGFDCPGCREHCKYVGDLVSHIEGKQCPKITVAEWEAFSKESAARKAEQGKPVSDFAGFIKNTQAGSTATWEAGKSRFELCHVLNSGPIEGLNKEEFPALPGKAKEEAPAKAAVLKISGTGNAWKTPESAKGSADVATASKKNGGKGKAKKLKGKSGDDIGKSVGKQSEVGDEGAVEKAIIKAAKKLAIVEKGEAGQLDLNPVNTTPKSKLITASAKLDKNNSASGTESPSAAATTPAAQPAVAWGQKKNLFPDAAPAKRPTAEQLRIATAPNARVEYLYSIHDPNHAHFDAEKYKSANGRYVCPMDHCVWTYETADEITEHLRVLGEHGGKKAECPGCCRRFKTASALAHHAQMTQDDRCRLRGSSRYTEFVEEVSGGMVTVAGANADLTTRYETTERASTRFGPVINVNKWDREMDSDDERL</sequence>
<protein>
    <recommendedName>
        <fullName evidence="10">C2H2-type domain-containing protein</fullName>
    </recommendedName>
</protein>
<comment type="caution">
    <text evidence="11">The sequence shown here is derived from an EMBL/GenBank/DDBJ whole genome shotgun (WGS) entry which is preliminary data.</text>
</comment>
<keyword evidence="3 8" id="KW-0863">Zinc-finger</keyword>
<evidence type="ECO:0000313" key="11">
    <source>
        <dbReference type="EMBL" id="KAH7368624.1"/>
    </source>
</evidence>
<reference evidence="11" key="1">
    <citation type="journal article" date="2021" name="Nat. Commun.">
        <title>Genetic determinants of endophytism in the Arabidopsis root mycobiome.</title>
        <authorList>
            <person name="Mesny F."/>
            <person name="Miyauchi S."/>
            <person name="Thiergart T."/>
            <person name="Pickel B."/>
            <person name="Atanasova L."/>
            <person name="Karlsson M."/>
            <person name="Huettel B."/>
            <person name="Barry K.W."/>
            <person name="Haridas S."/>
            <person name="Chen C."/>
            <person name="Bauer D."/>
            <person name="Andreopoulos W."/>
            <person name="Pangilinan J."/>
            <person name="LaButti K."/>
            <person name="Riley R."/>
            <person name="Lipzen A."/>
            <person name="Clum A."/>
            <person name="Drula E."/>
            <person name="Henrissat B."/>
            <person name="Kohler A."/>
            <person name="Grigoriev I.V."/>
            <person name="Martin F.M."/>
            <person name="Hacquard S."/>
        </authorList>
    </citation>
    <scope>NUCLEOTIDE SEQUENCE</scope>
    <source>
        <strain evidence="11">MPI-CAGE-AT-0016</strain>
    </source>
</reference>
<feature type="region of interest" description="Disordered" evidence="9">
    <location>
        <begin position="188"/>
        <end position="238"/>
    </location>
</feature>
<evidence type="ECO:0000256" key="1">
    <source>
        <dbReference type="ARBA" id="ARBA00004123"/>
    </source>
</evidence>
<keyword evidence="12" id="KW-1185">Reference proteome</keyword>
<evidence type="ECO:0000256" key="8">
    <source>
        <dbReference type="PROSITE-ProRule" id="PRU00042"/>
    </source>
</evidence>
<dbReference type="PROSITE" id="PS00028">
    <property type="entry name" value="ZINC_FINGER_C2H2_1"/>
    <property type="match status" value="1"/>
</dbReference>
<dbReference type="PANTHER" id="PTHR46179">
    <property type="entry name" value="ZINC FINGER PROTEIN"/>
    <property type="match status" value="1"/>
</dbReference>
<keyword evidence="4" id="KW-0862">Zinc</keyword>
<evidence type="ECO:0000256" key="6">
    <source>
        <dbReference type="ARBA" id="ARBA00023163"/>
    </source>
</evidence>
<dbReference type="Proteomes" id="UP000813385">
    <property type="component" value="Unassembled WGS sequence"/>
</dbReference>
<feature type="domain" description="C2H2-type" evidence="10">
    <location>
        <begin position="10"/>
        <end position="29"/>
    </location>
</feature>
<accession>A0A8K0X7H7</accession>
<proteinExistence type="predicted"/>
<evidence type="ECO:0000256" key="7">
    <source>
        <dbReference type="ARBA" id="ARBA00023242"/>
    </source>
</evidence>
<evidence type="ECO:0000259" key="10">
    <source>
        <dbReference type="PROSITE" id="PS50157"/>
    </source>
</evidence>
<dbReference type="Pfam" id="PF00096">
    <property type="entry name" value="zf-C2H2"/>
    <property type="match status" value="1"/>
</dbReference>
<dbReference type="InterPro" id="IPR013087">
    <property type="entry name" value="Znf_C2H2_type"/>
</dbReference>
<keyword evidence="5" id="KW-0805">Transcription regulation</keyword>
<dbReference type="Gene3D" id="3.30.160.60">
    <property type="entry name" value="Classic Zinc Finger"/>
    <property type="match status" value="2"/>
</dbReference>
<feature type="compositionally biased region" description="Low complexity" evidence="9">
    <location>
        <begin position="289"/>
        <end position="306"/>
    </location>
</feature>
<dbReference type="GO" id="GO:0008270">
    <property type="term" value="F:zinc ion binding"/>
    <property type="evidence" value="ECO:0007669"/>
    <property type="project" value="UniProtKB-KW"/>
</dbReference>
<name>A0A8K0X7H7_9PEZI</name>
<dbReference type="EMBL" id="JAGPXD010000002">
    <property type="protein sequence ID" value="KAH7368624.1"/>
    <property type="molecule type" value="Genomic_DNA"/>
</dbReference>
<evidence type="ECO:0000256" key="3">
    <source>
        <dbReference type="ARBA" id="ARBA00022771"/>
    </source>
</evidence>
<evidence type="ECO:0000256" key="9">
    <source>
        <dbReference type="SAM" id="MobiDB-lite"/>
    </source>
</evidence>
<dbReference type="SUPFAM" id="SSF57667">
    <property type="entry name" value="beta-beta-alpha zinc fingers"/>
    <property type="match status" value="1"/>
</dbReference>
<dbReference type="PROSITE" id="PS50157">
    <property type="entry name" value="ZINC_FINGER_C2H2_2"/>
    <property type="match status" value="3"/>
</dbReference>
<evidence type="ECO:0000256" key="5">
    <source>
        <dbReference type="ARBA" id="ARBA00023015"/>
    </source>
</evidence>